<keyword evidence="2" id="KW-0479">Metal-binding</keyword>
<dbReference type="Proteomes" id="UP000728032">
    <property type="component" value="Unassembled WGS sequence"/>
</dbReference>
<feature type="non-terminal residue" evidence="6">
    <location>
        <position position="1"/>
    </location>
</feature>
<name>A0A7R9M1H0_9ACAR</name>
<sequence>DSSADTIVGIDINGEKEAIARQMGCNEFINPKSLDQPLEEVLRAKGIEYAFDCIGNQDVLNTALKSLTPWGSLTVIGLGKRGNKVETSVAELLEGRQVAGGYFGNMKPREANQRLVDMMCAGSLNIDSMITHRMRLEDIVRAFDVLKEGKTIRTVIEF</sequence>
<organism evidence="6">
    <name type="scientific">Oppiella nova</name>
    <dbReference type="NCBI Taxonomy" id="334625"/>
    <lineage>
        <taxon>Eukaryota</taxon>
        <taxon>Metazoa</taxon>
        <taxon>Ecdysozoa</taxon>
        <taxon>Arthropoda</taxon>
        <taxon>Chelicerata</taxon>
        <taxon>Arachnida</taxon>
        <taxon>Acari</taxon>
        <taxon>Acariformes</taxon>
        <taxon>Sarcoptiformes</taxon>
        <taxon>Oribatida</taxon>
        <taxon>Brachypylina</taxon>
        <taxon>Oppioidea</taxon>
        <taxon>Oppiidae</taxon>
        <taxon>Oppiella</taxon>
    </lineage>
</organism>
<dbReference type="Gene3D" id="3.40.50.720">
    <property type="entry name" value="NAD(P)-binding Rossmann-like Domain"/>
    <property type="match status" value="1"/>
</dbReference>
<dbReference type="GO" id="GO:0046294">
    <property type="term" value="P:formaldehyde catabolic process"/>
    <property type="evidence" value="ECO:0007669"/>
    <property type="project" value="TreeGrafter"/>
</dbReference>
<evidence type="ECO:0000313" key="7">
    <source>
        <dbReference type="Proteomes" id="UP000728032"/>
    </source>
</evidence>
<protein>
    <recommendedName>
        <fullName evidence="5">Alcohol dehydrogenase-like C-terminal domain-containing protein</fullName>
    </recommendedName>
</protein>
<evidence type="ECO:0000259" key="5">
    <source>
        <dbReference type="Pfam" id="PF00107"/>
    </source>
</evidence>
<dbReference type="InterPro" id="IPR036291">
    <property type="entry name" value="NAD(P)-bd_dom_sf"/>
</dbReference>
<evidence type="ECO:0000256" key="4">
    <source>
        <dbReference type="ARBA" id="ARBA00023027"/>
    </source>
</evidence>
<dbReference type="GO" id="GO:0051903">
    <property type="term" value="F:S-(hydroxymethyl)glutathione dehydrogenase [NAD(P)+] activity"/>
    <property type="evidence" value="ECO:0007669"/>
    <property type="project" value="TreeGrafter"/>
</dbReference>
<feature type="domain" description="Alcohol dehydrogenase-like C-terminal" evidence="5">
    <location>
        <begin position="4"/>
        <end position="116"/>
    </location>
</feature>
<evidence type="ECO:0000313" key="6">
    <source>
        <dbReference type="EMBL" id="CAD7651833.1"/>
    </source>
</evidence>
<dbReference type="PANTHER" id="PTHR43880">
    <property type="entry name" value="ALCOHOL DEHYDROGENASE"/>
    <property type="match status" value="1"/>
</dbReference>
<dbReference type="Gene3D" id="3.90.180.10">
    <property type="entry name" value="Medium-chain alcohol dehydrogenases, catalytic domain"/>
    <property type="match status" value="1"/>
</dbReference>
<dbReference type="EMBL" id="OC919714">
    <property type="protein sequence ID" value="CAD7651833.1"/>
    <property type="molecule type" value="Genomic_DNA"/>
</dbReference>
<evidence type="ECO:0000256" key="3">
    <source>
        <dbReference type="ARBA" id="ARBA00022833"/>
    </source>
</evidence>
<dbReference type="SUPFAM" id="SSF51735">
    <property type="entry name" value="NAD(P)-binding Rossmann-fold domains"/>
    <property type="match status" value="1"/>
</dbReference>
<dbReference type="AlphaFoldDB" id="A0A7R9M1H0"/>
<dbReference type="OrthoDB" id="6416554at2759"/>
<keyword evidence="7" id="KW-1185">Reference proteome</keyword>
<reference evidence="6" key="1">
    <citation type="submission" date="2020-11" db="EMBL/GenBank/DDBJ databases">
        <authorList>
            <person name="Tran Van P."/>
        </authorList>
    </citation>
    <scope>NUCLEOTIDE SEQUENCE</scope>
</reference>
<dbReference type="SUPFAM" id="SSF50129">
    <property type="entry name" value="GroES-like"/>
    <property type="match status" value="1"/>
</dbReference>
<gene>
    <name evidence="6" type="ORF">ONB1V03_LOCUS8506</name>
</gene>
<dbReference type="PANTHER" id="PTHR43880:SF12">
    <property type="entry name" value="ALCOHOL DEHYDROGENASE CLASS-3"/>
    <property type="match status" value="1"/>
</dbReference>
<accession>A0A7R9M1H0</accession>
<dbReference type="InterPro" id="IPR013149">
    <property type="entry name" value="ADH-like_C"/>
</dbReference>
<comment type="cofactor">
    <cofactor evidence="1">
        <name>Zn(2+)</name>
        <dbReference type="ChEBI" id="CHEBI:29105"/>
    </cofactor>
</comment>
<keyword evidence="3" id="KW-0862">Zinc</keyword>
<dbReference type="Pfam" id="PF00107">
    <property type="entry name" value="ADH_zinc_N"/>
    <property type="match status" value="1"/>
</dbReference>
<keyword evidence="4" id="KW-0520">NAD</keyword>
<dbReference type="GO" id="GO:0008270">
    <property type="term" value="F:zinc ion binding"/>
    <property type="evidence" value="ECO:0007669"/>
    <property type="project" value="TreeGrafter"/>
</dbReference>
<proteinExistence type="predicted"/>
<evidence type="ECO:0000256" key="2">
    <source>
        <dbReference type="ARBA" id="ARBA00022723"/>
    </source>
</evidence>
<evidence type="ECO:0000256" key="1">
    <source>
        <dbReference type="ARBA" id="ARBA00001947"/>
    </source>
</evidence>
<dbReference type="InterPro" id="IPR011032">
    <property type="entry name" value="GroES-like_sf"/>
</dbReference>
<dbReference type="EMBL" id="CAJPVJ010004889">
    <property type="protein sequence ID" value="CAG2169022.1"/>
    <property type="molecule type" value="Genomic_DNA"/>
</dbReference>
<dbReference type="GO" id="GO:0005829">
    <property type="term" value="C:cytosol"/>
    <property type="evidence" value="ECO:0007669"/>
    <property type="project" value="TreeGrafter"/>
</dbReference>